<keyword evidence="4" id="KW-1185">Reference proteome</keyword>
<keyword evidence="2" id="KW-0732">Signal</keyword>
<evidence type="ECO:0000313" key="4">
    <source>
        <dbReference type="Proteomes" id="UP001058739"/>
    </source>
</evidence>
<accession>A0ABY5UHX6</accession>
<feature type="signal peptide" evidence="2">
    <location>
        <begin position="1"/>
        <end position="24"/>
    </location>
</feature>
<dbReference type="EMBL" id="CP099968">
    <property type="protein sequence ID" value="UWL62914.1"/>
    <property type="molecule type" value="Genomic_DNA"/>
</dbReference>
<evidence type="ECO:0000313" key="3">
    <source>
        <dbReference type="EMBL" id="UWL62914.1"/>
    </source>
</evidence>
<reference evidence="3" key="1">
    <citation type="submission" date="2022-06" db="EMBL/GenBank/DDBJ databases">
        <title>Complete Genome Sequence of Deoxynivalenol-bioadsorption Ochrobactrum pseudintermedium ASAG-D25.</title>
        <authorList>
            <person name="Wang N."/>
        </authorList>
    </citation>
    <scope>NUCLEOTIDE SEQUENCE</scope>
    <source>
        <strain evidence="3">ASAG-D25</strain>
    </source>
</reference>
<dbReference type="Proteomes" id="UP001058739">
    <property type="component" value="Chromosome 02"/>
</dbReference>
<evidence type="ECO:0000256" key="2">
    <source>
        <dbReference type="SAM" id="SignalP"/>
    </source>
</evidence>
<evidence type="ECO:0000256" key="1">
    <source>
        <dbReference type="SAM" id="MobiDB-lite"/>
    </source>
</evidence>
<proteinExistence type="predicted"/>
<feature type="region of interest" description="Disordered" evidence="1">
    <location>
        <begin position="31"/>
        <end position="54"/>
    </location>
</feature>
<organism evidence="3 4">
    <name type="scientific">Brucella pseudintermedia</name>
    <dbReference type="NCBI Taxonomy" id="370111"/>
    <lineage>
        <taxon>Bacteria</taxon>
        <taxon>Pseudomonadati</taxon>
        <taxon>Pseudomonadota</taxon>
        <taxon>Alphaproteobacteria</taxon>
        <taxon>Hyphomicrobiales</taxon>
        <taxon>Brucellaceae</taxon>
        <taxon>Brucella/Ochrobactrum group</taxon>
        <taxon>Brucella</taxon>
    </lineage>
</organism>
<gene>
    <name evidence="3" type="ORF">NIK97_15535</name>
</gene>
<evidence type="ECO:0008006" key="5">
    <source>
        <dbReference type="Google" id="ProtNLM"/>
    </source>
</evidence>
<dbReference type="RefSeq" id="WP_162929804.1">
    <property type="nucleotide sequence ID" value="NZ_CADEAT010000006.1"/>
</dbReference>
<protein>
    <recommendedName>
        <fullName evidence="5">DUF680 domain-containing protein</fullName>
    </recommendedName>
</protein>
<sequence length="54" mass="5614">MKVVFVTTAVLALSVALSATGAMADCTYHSAQSSTKIEKPQTTASIQTTAPEQK</sequence>
<name>A0ABY5UHX6_9HYPH</name>
<feature type="chain" id="PRO_5046054278" description="DUF680 domain-containing protein" evidence="2">
    <location>
        <begin position="25"/>
        <end position="54"/>
    </location>
</feature>